<organism evidence="1 2">
    <name type="scientific">Russula earlei</name>
    <dbReference type="NCBI Taxonomy" id="71964"/>
    <lineage>
        <taxon>Eukaryota</taxon>
        <taxon>Fungi</taxon>
        <taxon>Dikarya</taxon>
        <taxon>Basidiomycota</taxon>
        <taxon>Agaricomycotina</taxon>
        <taxon>Agaricomycetes</taxon>
        <taxon>Russulales</taxon>
        <taxon>Russulaceae</taxon>
        <taxon>Russula</taxon>
    </lineage>
</organism>
<keyword evidence="2" id="KW-1185">Reference proteome</keyword>
<dbReference type="EMBL" id="JAGFNK010000061">
    <property type="protein sequence ID" value="KAI9509577.1"/>
    <property type="molecule type" value="Genomic_DNA"/>
</dbReference>
<name>A0ACC0UEP4_9AGAM</name>
<reference evidence="1" key="1">
    <citation type="submission" date="2021-03" db="EMBL/GenBank/DDBJ databases">
        <title>Evolutionary priming and transition to the ectomycorrhizal habit in an iconic lineage of mushroom-forming fungi: is preadaptation a requirement?</title>
        <authorList>
            <consortium name="DOE Joint Genome Institute"/>
            <person name="Looney B.P."/>
            <person name="Miyauchi S."/>
            <person name="Morin E."/>
            <person name="Drula E."/>
            <person name="Courty P.E."/>
            <person name="Chicoki N."/>
            <person name="Fauchery L."/>
            <person name="Kohler A."/>
            <person name="Kuo A."/>
            <person name="LaButti K."/>
            <person name="Pangilinan J."/>
            <person name="Lipzen A."/>
            <person name="Riley R."/>
            <person name="Andreopoulos W."/>
            <person name="He G."/>
            <person name="Johnson J."/>
            <person name="Barry K.W."/>
            <person name="Grigoriev I.V."/>
            <person name="Nagy L."/>
            <person name="Hibbett D."/>
            <person name="Henrissat B."/>
            <person name="Matheny P.B."/>
            <person name="Labbe J."/>
            <person name="Martin A.F."/>
        </authorList>
    </citation>
    <scope>NUCLEOTIDE SEQUENCE</scope>
    <source>
        <strain evidence="1">BPL698</strain>
    </source>
</reference>
<evidence type="ECO:0000313" key="2">
    <source>
        <dbReference type="Proteomes" id="UP001207468"/>
    </source>
</evidence>
<dbReference type="Proteomes" id="UP001207468">
    <property type="component" value="Unassembled WGS sequence"/>
</dbReference>
<evidence type="ECO:0000313" key="1">
    <source>
        <dbReference type="EMBL" id="KAI9509577.1"/>
    </source>
</evidence>
<proteinExistence type="predicted"/>
<comment type="caution">
    <text evidence="1">The sequence shown here is derived from an EMBL/GenBank/DDBJ whole genome shotgun (WGS) entry which is preliminary data.</text>
</comment>
<protein>
    <submittedName>
        <fullName evidence="1">Uncharacterized protein</fullName>
    </submittedName>
</protein>
<sequence length="216" mass="24583">MFYILFAMECSWYFYCFLYGRPLLMLVNIAHTSLTSLLYIGLLATRKNDSFSVLSVQFSSQFLSIKFQELRYPAPKSPLCRRHLESHPLSLLFEPVACPSLMGSFTSSRPHLWVRLTTRPQTRCTVDKKDNDHVLTSSQIALTFKSRVASVMTISHIDLPTPRAARGKMQKGVVATVGFQKGKVEWQWHGGLVSWPFPDSTDGLRLLRQKKTPIKG</sequence>
<accession>A0ACC0UEP4</accession>
<gene>
    <name evidence="1" type="ORF">F5148DRAFT_742800</name>
</gene>